<dbReference type="Gene3D" id="1.10.1580.10">
    <property type="match status" value="1"/>
</dbReference>
<dbReference type="PANTHER" id="PTHR11089:SF30">
    <property type="entry name" value="GUANINE NUCLEOTIDE-BINDING PROTEIN-LIKE 3 HOMOLOG"/>
    <property type="match status" value="1"/>
</dbReference>
<dbReference type="PANTHER" id="PTHR11089">
    <property type="entry name" value="GTP-BINDING PROTEIN-RELATED"/>
    <property type="match status" value="1"/>
</dbReference>
<evidence type="ECO:0000256" key="1">
    <source>
        <dbReference type="ARBA" id="ARBA00022741"/>
    </source>
</evidence>
<accession>A0A429G0M1</accession>
<dbReference type="CDD" id="cd01859">
    <property type="entry name" value="MJ1464"/>
    <property type="match status" value="1"/>
</dbReference>
<comment type="caution">
    <text evidence="5">The sequence shown here is derived from an EMBL/GenBank/DDBJ whole genome shotgun (WGS) entry which is preliminary data.</text>
</comment>
<protein>
    <submittedName>
        <fullName evidence="5">GTPase RsgA</fullName>
    </submittedName>
</protein>
<dbReference type="InterPro" id="IPR010914">
    <property type="entry name" value="RsgA_GTPase_dom"/>
</dbReference>
<keyword evidence="2 3" id="KW-0342">GTP-binding</keyword>
<evidence type="ECO:0000256" key="2">
    <source>
        <dbReference type="ARBA" id="ARBA00023134"/>
    </source>
</evidence>
<dbReference type="PROSITE" id="PS51721">
    <property type="entry name" value="G_CP"/>
    <property type="match status" value="1"/>
</dbReference>
<proteinExistence type="inferred from homology"/>
<organism evidence="5 6">
    <name type="scientific">Candidatus Korarchaeum cryptofilum</name>
    <dbReference type="NCBI Taxonomy" id="498846"/>
    <lineage>
        <taxon>Archaea</taxon>
        <taxon>Thermoproteota</taxon>
        <taxon>Candidatus Korarchaeia</taxon>
        <taxon>Candidatus Korarchaeales</taxon>
        <taxon>Candidatus Korarchaeaceae</taxon>
        <taxon>Candidatus Korarchaeum</taxon>
    </lineage>
</organism>
<dbReference type="InterPro" id="IPR016478">
    <property type="entry name" value="GTPase_MTG1"/>
</dbReference>
<dbReference type="OMA" id="EWQTGRF"/>
<name>A0A429G0M1_9CREN</name>
<reference evidence="5 6" key="1">
    <citation type="submission" date="2018-10" db="EMBL/GenBank/DDBJ databases">
        <title>Co-occurring genomic capacity for anaerobic methane metabolism and dissimilatory sulfite reduction discovered in the Korarchaeota.</title>
        <authorList>
            <person name="Mckay L.J."/>
            <person name="Dlakic M."/>
            <person name="Fields M.W."/>
            <person name="Delmont T.O."/>
            <person name="Eren A.M."/>
            <person name="Jay Z.J."/>
            <person name="Klingelsmith K.B."/>
            <person name="Rusch D.B."/>
            <person name="Inskeep W.P."/>
        </authorList>
    </citation>
    <scope>NUCLEOTIDE SEQUENCE [LARGE SCALE GENOMIC DNA]</scope>
    <source>
        <strain evidence="5 6">WS</strain>
    </source>
</reference>
<dbReference type="InterPro" id="IPR023179">
    <property type="entry name" value="GTP-bd_ortho_bundle_sf"/>
</dbReference>
<dbReference type="GO" id="GO:0003924">
    <property type="term" value="F:GTPase activity"/>
    <property type="evidence" value="ECO:0007669"/>
    <property type="project" value="InterPro"/>
</dbReference>
<keyword evidence="1 3" id="KW-0547">Nucleotide-binding</keyword>
<dbReference type="Proteomes" id="UP000278149">
    <property type="component" value="Unassembled WGS sequence"/>
</dbReference>
<gene>
    <name evidence="5" type="primary">rsgA</name>
    <name evidence="5" type="ORF">D9Q81_08660</name>
</gene>
<dbReference type="SUPFAM" id="SSF52540">
    <property type="entry name" value="P-loop containing nucleoside triphosphate hydrolases"/>
    <property type="match status" value="1"/>
</dbReference>
<evidence type="ECO:0000313" key="6">
    <source>
        <dbReference type="Proteomes" id="UP000278149"/>
    </source>
</evidence>
<evidence type="ECO:0000259" key="4">
    <source>
        <dbReference type="PROSITE" id="PS51721"/>
    </source>
</evidence>
<dbReference type="GO" id="GO:0005525">
    <property type="term" value="F:GTP binding"/>
    <property type="evidence" value="ECO:0007669"/>
    <property type="project" value="UniProtKB-KW"/>
</dbReference>
<dbReference type="Gene3D" id="3.40.50.300">
    <property type="entry name" value="P-loop containing nucleotide triphosphate hydrolases"/>
    <property type="match status" value="1"/>
</dbReference>
<sequence length="268" mass="29923">MHIQLMRLADFGEIKGAMSKANLILEVLDARDPWTTRSRKVEEMASSMGKKVILVMNKSDLVPREVLDEWVEVFRKEGLKATYISARERMGTMKLRRFIKREAPEFPAVVLVVGFPKVGKSSIINVLKGRSSASTSPIPGNPGYTRSFQLFRIERKLYLVDSPGIIPIEGGPLEMAIRGCPPEKLNNPIEAASSLIERALRADPSAIKRAYGIEGSDPLSIIEELARKRGWVSGGELRVEEAARQIIRDYHTCKLNFYISPKDLGLSS</sequence>
<evidence type="ECO:0000313" key="5">
    <source>
        <dbReference type="EMBL" id="RSN67391.1"/>
    </source>
</evidence>
<dbReference type="InterPro" id="IPR030378">
    <property type="entry name" value="G_CP_dom"/>
</dbReference>
<dbReference type="InterPro" id="IPR050755">
    <property type="entry name" value="TRAFAC_YlqF/YawG_RiboMat"/>
</dbReference>
<dbReference type="Pfam" id="PF03193">
    <property type="entry name" value="RsgA_GTPase"/>
    <property type="match status" value="1"/>
</dbReference>
<comment type="similarity">
    <text evidence="3">Belongs to the TRAFAC class YlqF/YawG GTPase family. MTG1 subfamily.</text>
</comment>
<dbReference type="AlphaFoldDB" id="A0A429G0M1"/>
<dbReference type="PIRSF" id="PIRSF006230">
    <property type="entry name" value="MG442"/>
    <property type="match status" value="1"/>
</dbReference>
<dbReference type="EMBL" id="RCOR01000044">
    <property type="protein sequence ID" value="RSN67391.1"/>
    <property type="molecule type" value="Genomic_DNA"/>
</dbReference>
<evidence type="ECO:0000256" key="3">
    <source>
        <dbReference type="PIRNR" id="PIRNR006230"/>
    </source>
</evidence>
<dbReference type="InterPro" id="IPR027417">
    <property type="entry name" value="P-loop_NTPase"/>
</dbReference>
<feature type="domain" description="CP-type G" evidence="4">
    <location>
        <begin position="11"/>
        <end position="168"/>
    </location>
</feature>